<evidence type="ECO:0000256" key="6">
    <source>
        <dbReference type="ARBA" id="ARBA00022490"/>
    </source>
</evidence>
<feature type="domain" description="Dihydroorotate dehydrogenase catalytic" evidence="12">
    <location>
        <begin position="178"/>
        <end position="372"/>
    </location>
</feature>
<dbReference type="GO" id="GO:0044205">
    <property type="term" value="P:'de novo' UMP biosynthetic process"/>
    <property type="evidence" value="ECO:0007669"/>
    <property type="project" value="UniProtKB-UniPathway"/>
</dbReference>
<comment type="catalytic activity">
    <reaction evidence="11">
        <text>(S)-dihydroorotate + fumarate = orotate + succinate</text>
        <dbReference type="Rhea" id="RHEA:30059"/>
        <dbReference type="ChEBI" id="CHEBI:29806"/>
        <dbReference type="ChEBI" id="CHEBI:30031"/>
        <dbReference type="ChEBI" id="CHEBI:30839"/>
        <dbReference type="ChEBI" id="CHEBI:30864"/>
        <dbReference type="EC" id="1.3.98.1"/>
    </reaction>
</comment>
<comment type="similarity">
    <text evidence="4 11">Belongs to the dihydroorotate dehydrogenase family. Type 1 subfamily.</text>
</comment>
<dbReference type="STRING" id="857342.A0A2T3B2Q9"/>
<keyword evidence="10 11" id="KW-0560">Oxidoreductase</keyword>
<dbReference type="InterPro" id="IPR033886">
    <property type="entry name" value="DHOD_1A"/>
</dbReference>
<dbReference type="EMBL" id="KZ679011">
    <property type="protein sequence ID" value="PSS18855.1"/>
    <property type="molecule type" value="Genomic_DNA"/>
</dbReference>
<dbReference type="InterPro" id="IPR023359">
    <property type="entry name" value="Dihydro_DH_chainA_dom2"/>
</dbReference>
<dbReference type="GO" id="GO:1990663">
    <property type="term" value="F:dihydroorotate dehydrogenase (fumarate) activity"/>
    <property type="evidence" value="ECO:0007669"/>
    <property type="project" value="UniProtKB-EC"/>
</dbReference>
<protein>
    <recommendedName>
        <fullName evidence="5 11">Dihydroorotate dehydrogenase (fumarate)</fullName>
        <ecNumber evidence="11">1.3.98.1</ecNumber>
    </recommendedName>
    <alternativeName>
        <fullName evidence="11">Dihydroorotate oxidase</fullName>
    </alternativeName>
</protein>
<keyword evidence="14" id="KW-1185">Reference proteome</keyword>
<comment type="subcellular location">
    <subcellularLocation>
        <location evidence="2 11">Cytoplasm</location>
    </subcellularLocation>
</comment>
<evidence type="ECO:0000256" key="4">
    <source>
        <dbReference type="ARBA" id="ARBA00008008"/>
    </source>
</evidence>
<dbReference type="GeneID" id="36570747"/>
<dbReference type="InterPro" id="IPR013785">
    <property type="entry name" value="Aldolase_TIM"/>
</dbReference>
<evidence type="ECO:0000256" key="3">
    <source>
        <dbReference type="ARBA" id="ARBA00004725"/>
    </source>
</evidence>
<dbReference type="FunCoup" id="A0A2T3B2Q9">
    <property type="interactions" value="693"/>
</dbReference>
<reference evidence="13 14" key="1">
    <citation type="journal article" date="2018" name="New Phytol.">
        <title>Comparative genomics and transcriptomics depict ericoid mycorrhizal fungi as versatile saprotrophs and plant mutualists.</title>
        <authorList>
            <person name="Martino E."/>
            <person name="Morin E."/>
            <person name="Grelet G.A."/>
            <person name="Kuo A."/>
            <person name="Kohler A."/>
            <person name="Daghino S."/>
            <person name="Barry K.W."/>
            <person name="Cichocki N."/>
            <person name="Clum A."/>
            <person name="Dockter R.B."/>
            <person name="Hainaut M."/>
            <person name="Kuo R.C."/>
            <person name="LaButti K."/>
            <person name="Lindahl B.D."/>
            <person name="Lindquist E.A."/>
            <person name="Lipzen A."/>
            <person name="Khouja H.R."/>
            <person name="Magnuson J."/>
            <person name="Murat C."/>
            <person name="Ohm R.A."/>
            <person name="Singer S.W."/>
            <person name="Spatafora J.W."/>
            <person name="Wang M."/>
            <person name="Veneault-Fourrey C."/>
            <person name="Henrissat B."/>
            <person name="Grigoriev I.V."/>
            <person name="Martin F.M."/>
            <person name="Perotto S."/>
        </authorList>
    </citation>
    <scope>NUCLEOTIDE SEQUENCE [LARGE SCALE GENOMIC DNA]</scope>
    <source>
        <strain evidence="13 14">ATCC 22711</strain>
    </source>
</reference>
<dbReference type="Pfam" id="PF01180">
    <property type="entry name" value="DHO_dh"/>
    <property type="match status" value="1"/>
</dbReference>
<name>A0A2T3B2Q9_AMORE</name>
<dbReference type="Gene3D" id="3.20.20.70">
    <property type="entry name" value="Aldolase class I"/>
    <property type="match status" value="1"/>
</dbReference>
<organism evidence="13 14">
    <name type="scientific">Amorphotheca resinae ATCC 22711</name>
    <dbReference type="NCBI Taxonomy" id="857342"/>
    <lineage>
        <taxon>Eukaryota</taxon>
        <taxon>Fungi</taxon>
        <taxon>Dikarya</taxon>
        <taxon>Ascomycota</taxon>
        <taxon>Pezizomycotina</taxon>
        <taxon>Leotiomycetes</taxon>
        <taxon>Helotiales</taxon>
        <taxon>Amorphothecaceae</taxon>
        <taxon>Amorphotheca</taxon>
    </lineage>
</organism>
<proteinExistence type="inferred from homology"/>
<evidence type="ECO:0000256" key="1">
    <source>
        <dbReference type="ARBA" id="ARBA00001917"/>
    </source>
</evidence>
<dbReference type="GO" id="GO:0006207">
    <property type="term" value="P:'de novo' pyrimidine nucleobase biosynthetic process"/>
    <property type="evidence" value="ECO:0007669"/>
    <property type="project" value="TreeGrafter"/>
</dbReference>
<dbReference type="Gene3D" id="2.30.26.10">
    <property type="entry name" value="Dihydroorotate Dehydrogenase A, chain A, domain 2"/>
    <property type="match status" value="1"/>
</dbReference>
<comment type="function">
    <text evidence="11">Catalyzes the conversion of dihydroorotate to orotate with fumarate as the electron acceptor.</text>
</comment>
<evidence type="ECO:0000256" key="8">
    <source>
        <dbReference type="ARBA" id="ARBA00022643"/>
    </source>
</evidence>
<keyword evidence="7 11" id="KW-0285">Flavoprotein</keyword>
<dbReference type="PANTHER" id="PTHR48109">
    <property type="entry name" value="DIHYDROOROTATE DEHYDROGENASE (QUINONE), MITOCHONDRIAL-RELATED"/>
    <property type="match status" value="1"/>
</dbReference>
<dbReference type="SUPFAM" id="SSF51395">
    <property type="entry name" value="FMN-linked oxidoreductases"/>
    <property type="match status" value="1"/>
</dbReference>
<dbReference type="RefSeq" id="XP_024721207.1">
    <property type="nucleotide sequence ID" value="XM_024862666.1"/>
</dbReference>
<keyword evidence="9 11" id="KW-0665">Pyrimidine biosynthesis</keyword>
<keyword evidence="6 11" id="KW-0963">Cytoplasm</keyword>
<evidence type="ECO:0000313" key="13">
    <source>
        <dbReference type="EMBL" id="PSS18855.1"/>
    </source>
</evidence>
<comment type="pathway">
    <text evidence="3 11">Pyrimidine metabolism; UMP biosynthesis via de novo pathway.</text>
</comment>
<dbReference type="InterPro" id="IPR050074">
    <property type="entry name" value="DHO_dehydrogenase"/>
</dbReference>
<evidence type="ECO:0000256" key="5">
    <source>
        <dbReference type="ARBA" id="ARBA00021374"/>
    </source>
</evidence>
<comment type="cofactor">
    <cofactor evidence="1 11">
        <name>FMN</name>
        <dbReference type="ChEBI" id="CHEBI:58210"/>
    </cofactor>
</comment>
<evidence type="ECO:0000256" key="7">
    <source>
        <dbReference type="ARBA" id="ARBA00022630"/>
    </source>
</evidence>
<evidence type="ECO:0000256" key="9">
    <source>
        <dbReference type="ARBA" id="ARBA00022975"/>
    </source>
</evidence>
<dbReference type="AlphaFoldDB" id="A0A2T3B2Q9"/>
<dbReference type="GO" id="GO:0005737">
    <property type="term" value="C:cytoplasm"/>
    <property type="evidence" value="ECO:0007669"/>
    <property type="project" value="UniProtKB-SubCell"/>
</dbReference>
<dbReference type="InParanoid" id="A0A2T3B2Q9"/>
<evidence type="ECO:0000256" key="11">
    <source>
        <dbReference type="RuleBase" id="RU364042"/>
    </source>
</evidence>
<dbReference type="UniPathway" id="UPA00070"/>
<dbReference type="Proteomes" id="UP000241818">
    <property type="component" value="Unassembled WGS sequence"/>
</dbReference>
<dbReference type="OrthoDB" id="14784at2759"/>
<evidence type="ECO:0000313" key="14">
    <source>
        <dbReference type="Proteomes" id="UP000241818"/>
    </source>
</evidence>
<dbReference type="InterPro" id="IPR005720">
    <property type="entry name" value="Dihydroorotate_DH_cat"/>
</dbReference>
<evidence type="ECO:0000259" key="12">
    <source>
        <dbReference type="Pfam" id="PF01180"/>
    </source>
</evidence>
<accession>A0A2T3B2Q9</accession>
<keyword evidence="8 11" id="KW-0288">FMN</keyword>
<evidence type="ECO:0000256" key="2">
    <source>
        <dbReference type="ARBA" id="ARBA00004496"/>
    </source>
</evidence>
<dbReference type="CDD" id="cd04741">
    <property type="entry name" value="DHOD_1A_like"/>
    <property type="match status" value="1"/>
</dbReference>
<dbReference type="EC" id="1.3.98.1" evidence="11"/>
<sequence length="379" mass="40495">MDAKPPPEPLAAAEPPSKHIVTFNPPLINSANPWASSYDDLKALYDCPYTGAVTIRTSLWKAFNQHSSTHQYTFFSPTVGHSTAPVDVSLAEGRGAVLPGETSSLNTLGYSPIPFTDYTKMLINFSQSGELKRRPAKPFIVSVTGSAFEVAACYTHLMEIQNNPEKCRWKPDEDYDDLEMMMEINLSCPNIPGKPPPAYDAASLSEYILAIAEAGQSFGRAPKHPVHVGIKTPPYTYHGQFQNLIMALEESAKLPNGCPISFITATNTLGSCLVLNASNEPALGSANGTGIGGMAGDALHPIALGNVKTIRQMLDASEHSQLRRISVIGIGGVSDADGFRRMKSVGATAVGVGTALGREGIPVFEKITSGLSKDDIEMS</sequence>
<dbReference type="PANTHER" id="PTHR48109:SF1">
    <property type="entry name" value="DIHYDROOROTATE DEHYDROGENASE (FUMARATE)"/>
    <property type="match status" value="1"/>
</dbReference>
<comment type="subunit">
    <text evidence="11">Homodimer.</text>
</comment>
<gene>
    <name evidence="13" type="ORF">M430DRAFT_140514</name>
</gene>
<evidence type="ECO:0000256" key="10">
    <source>
        <dbReference type="ARBA" id="ARBA00023002"/>
    </source>
</evidence>